<evidence type="ECO:0000313" key="2">
    <source>
        <dbReference type="Proteomes" id="UP000312512"/>
    </source>
</evidence>
<proteinExistence type="predicted"/>
<dbReference type="AlphaFoldDB" id="A0A5C4UXL6"/>
<name>A0A5C4UXL6_9ACTN</name>
<sequence length="173" mass="19178">MASYLLILGERQAIAWVLREQRMAFPATSRSEVAALRPGDDLLIYTTRSAYRNPTRDRGRVVGSAVVTSQPRPLEEPVVIAGRTYPTGCDLRLDALADWGTGVELRSLVSELSVFPNPAAWSFMLRRSLLRLPANDAAIIRSRLAPLAKDPRSSLEGYMAQDRPPLAQKRMST</sequence>
<dbReference type="Proteomes" id="UP000312512">
    <property type="component" value="Unassembled WGS sequence"/>
</dbReference>
<organism evidence="1 2">
    <name type="scientific">Nonomuraea phyllanthi</name>
    <dbReference type="NCBI Taxonomy" id="2219224"/>
    <lineage>
        <taxon>Bacteria</taxon>
        <taxon>Bacillati</taxon>
        <taxon>Actinomycetota</taxon>
        <taxon>Actinomycetes</taxon>
        <taxon>Streptosporangiales</taxon>
        <taxon>Streptosporangiaceae</taxon>
        <taxon>Nonomuraea</taxon>
    </lineage>
</organism>
<accession>A0A5C4UXL6</accession>
<dbReference type="SUPFAM" id="SSF88697">
    <property type="entry name" value="PUA domain-like"/>
    <property type="match status" value="1"/>
</dbReference>
<protein>
    <submittedName>
        <fullName evidence="1">Uncharacterized protein</fullName>
    </submittedName>
</protein>
<comment type="caution">
    <text evidence="1">The sequence shown here is derived from an EMBL/GenBank/DDBJ whole genome shotgun (WGS) entry which is preliminary data.</text>
</comment>
<dbReference type="InterPro" id="IPR015947">
    <property type="entry name" value="PUA-like_sf"/>
</dbReference>
<dbReference type="Gene3D" id="3.10.590.10">
    <property type="entry name" value="ph1033 like domains"/>
    <property type="match status" value="1"/>
</dbReference>
<keyword evidence="2" id="KW-1185">Reference proteome</keyword>
<gene>
    <name evidence="1" type="ORF">FH608_049325</name>
</gene>
<reference evidence="1 2" key="1">
    <citation type="submission" date="2019-10" db="EMBL/GenBank/DDBJ databases">
        <title>Nonomuraea sp. nov., isolated from Phyllanthus amarus.</title>
        <authorList>
            <person name="Klykleung N."/>
            <person name="Tanasupawat S."/>
        </authorList>
    </citation>
    <scope>NUCLEOTIDE SEQUENCE [LARGE SCALE GENOMIC DNA]</scope>
    <source>
        <strain evidence="1 2">PA1-10</strain>
    </source>
</reference>
<evidence type="ECO:0000313" key="1">
    <source>
        <dbReference type="EMBL" id="KAB8183284.1"/>
    </source>
</evidence>
<dbReference type="EMBL" id="VDLX02000037">
    <property type="protein sequence ID" value="KAB8183284.1"/>
    <property type="molecule type" value="Genomic_DNA"/>
</dbReference>
<dbReference type="OrthoDB" id="3380613at2"/>